<name>A0A917T5G2_9ACTN</name>
<dbReference type="RefSeq" id="WP_190248521.1">
    <property type="nucleotide sequence ID" value="NZ_BMPI01000004.1"/>
</dbReference>
<feature type="chain" id="PRO_5038669537" description="Lipoprotein" evidence="2">
    <location>
        <begin position="19"/>
        <end position="165"/>
    </location>
</feature>
<evidence type="ECO:0000313" key="3">
    <source>
        <dbReference type="EMBL" id="GGM11080.1"/>
    </source>
</evidence>
<dbReference type="PROSITE" id="PS51257">
    <property type="entry name" value="PROKAR_LIPOPROTEIN"/>
    <property type="match status" value="1"/>
</dbReference>
<evidence type="ECO:0000313" key="4">
    <source>
        <dbReference type="Proteomes" id="UP000642070"/>
    </source>
</evidence>
<keyword evidence="2" id="KW-0732">Signal</keyword>
<protein>
    <recommendedName>
        <fullName evidence="5">Lipoprotein</fullName>
    </recommendedName>
</protein>
<proteinExistence type="predicted"/>
<feature type="signal peptide" evidence="2">
    <location>
        <begin position="1"/>
        <end position="18"/>
    </location>
</feature>
<comment type="caution">
    <text evidence="3">The sequence shown here is derived from an EMBL/GenBank/DDBJ whole genome shotgun (WGS) entry which is preliminary data.</text>
</comment>
<reference evidence="3" key="1">
    <citation type="journal article" date="2014" name="Int. J. Syst. Evol. Microbiol.">
        <title>Complete genome sequence of Corynebacterium casei LMG S-19264T (=DSM 44701T), isolated from a smear-ripened cheese.</title>
        <authorList>
            <consortium name="US DOE Joint Genome Institute (JGI-PGF)"/>
            <person name="Walter F."/>
            <person name="Albersmeier A."/>
            <person name="Kalinowski J."/>
            <person name="Ruckert C."/>
        </authorList>
    </citation>
    <scope>NUCLEOTIDE SEQUENCE</scope>
    <source>
        <strain evidence="3">JCM 19831</strain>
    </source>
</reference>
<dbReference type="Proteomes" id="UP000642070">
    <property type="component" value="Unassembled WGS sequence"/>
</dbReference>
<sequence length="165" mass="16802">MRPAAAVLSIAALGCLMAGCTRQDDDPIIPPASVAPTSGTTRSPTPPSTPLVPSHRPSSASPSPSGFSEAYVVQCNGRPSGEQVLAAVRRARPELPTGSGMTVKNQPLCAGIWQYTVLTVTNSEPLQVITKGSPSALTVVTAGTDPCTVEVRATAPPALLNVASC</sequence>
<feature type="compositionally biased region" description="Low complexity" evidence="1">
    <location>
        <begin position="51"/>
        <end position="67"/>
    </location>
</feature>
<keyword evidence="4" id="KW-1185">Reference proteome</keyword>
<dbReference type="EMBL" id="BMPI01000004">
    <property type="protein sequence ID" value="GGM11080.1"/>
    <property type="molecule type" value="Genomic_DNA"/>
</dbReference>
<accession>A0A917T5G2</accession>
<organism evidence="3 4">
    <name type="scientific">Dactylosporangium sucinum</name>
    <dbReference type="NCBI Taxonomy" id="1424081"/>
    <lineage>
        <taxon>Bacteria</taxon>
        <taxon>Bacillati</taxon>
        <taxon>Actinomycetota</taxon>
        <taxon>Actinomycetes</taxon>
        <taxon>Micromonosporales</taxon>
        <taxon>Micromonosporaceae</taxon>
        <taxon>Dactylosporangium</taxon>
    </lineage>
</organism>
<evidence type="ECO:0000256" key="2">
    <source>
        <dbReference type="SAM" id="SignalP"/>
    </source>
</evidence>
<evidence type="ECO:0008006" key="5">
    <source>
        <dbReference type="Google" id="ProtNLM"/>
    </source>
</evidence>
<reference evidence="3" key="2">
    <citation type="submission" date="2020-09" db="EMBL/GenBank/DDBJ databases">
        <authorList>
            <person name="Sun Q."/>
            <person name="Ohkuma M."/>
        </authorList>
    </citation>
    <scope>NUCLEOTIDE SEQUENCE</scope>
    <source>
        <strain evidence="3">JCM 19831</strain>
    </source>
</reference>
<feature type="region of interest" description="Disordered" evidence="1">
    <location>
        <begin position="27"/>
        <end position="67"/>
    </location>
</feature>
<gene>
    <name evidence="3" type="ORF">GCM10007977_010270</name>
</gene>
<dbReference type="AlphaFoldDB" id="A0A917T5G2"/>
<evidence type="ECO:0000256" key="1">
    <source>
        <dbReference type="SAM" id="MobiDB-lite"/>
    </source>
</evidence>